<organism evidence="2 3">
    <name type="scientific">Chryseobacterium gambrini</name>
    <dbReference type="NCBI Taxonomy" id="373672"/>
    <lineage>
        <taxon>Bacteria</taxon>
        <taxon>Pseudomonadati</taxon>
        <taxon>Bacteroidota</taxon>
        <taxon>Flavobacteriia</taxon>
        <taxon>Flavobacteriales</taxon>
        <taxon>Weeksellaceae</taxon>
        <taxon>Chryseobacterium group</taxon>
        <taxon>Chryseobacterium</taxon>
    </lineage>
</organism>
<dbReference type="CDD" id="cd00038">
    <property type="entry name" value="CAP_ED"/>
    <property type="match status" value="1"/>
</dbReference>
<name>A0AAJ1R0L2_9FLAO</name>
<dbReference type="Gene3D" id="2.60.120.10">
    <property type="entry name" value="Jelly Rolls"/>
    <property type="match status" value="1"/>
</dbReference>
<comment type="caution">
    <text evidence="2">The sequence shown here is derived from an EMBL/GenBank/DDBJ whole genome shotgun (WGS) entry which is preliminary data.</text>
</comment>
<feature type="domain" description="Cyclic nucleotide-binding" evidence="1">
    <location>
        <begin position="42"/>
        <end position="129"/>
    </location>
</feature>
<dbReference type="AlphaFoldDB" id="A0AAJ1R0L2"/>
<dbReference type="InterPro" id="IPR014710">
    <property type="entry name" value="RmlC-like_jellyroll"/>
</dbReference>
<reference evidence="2" key="1">
    <citation type="submission" date="2023-06" db="EMBL/GenBank/DDBJ databases">
        <title>Two Chryseobacterium gambrini strains from China.</title>
        <authorList>
            <person name="Zeng J."/>
            <person name="Wu Y."/>
        </authorList>
    </citation>
    <scope>NUCLEOTIDE SEQUENCE</scope>
    <source>
        <strain evidence="2">SQ219</strain>
    </source>
</reference>
<dbReference type="Pfam" id="PF00027">
    <property type="entry name" value="cNMP_binding"/>
    <property type="match status" value="1"/>
</dbReference>
<dbReference type="SUPFAM" id="SSF51206">
    <property type="entry name" value="cAMP-binding domain-like"/>
    <property type="match status" value="1"/>
</dbReference>
<gene>
    <name evidence="2" type="ORF">QX233_02945</name>
</gene>
<protein>
    <submittedName>
        <fullName evidence="2">Crp/Fnr family transcriptional regulator</fullName>
    </submittedName>
</protein>
<proteinExistence type="predicted"/>
<dbReference type="InterPro" id="IPR000595">
    <property type="entry name" value="cNMP-bd_dom"/>
</dbReference>
<dbReference type="EMBL" id="JAUHGV010000002">
    <property type="protein sequence ID" value="MDN4011411.1"/>
    <property type="molecule type" value="Genomic_DNA"/>
</dbReference>
<evidence type="ECO:0000313" key="3">
    <source>
        <dbReference type="Proteomes" id="UP001225933"/>
    </source>
</evidence>
<sequence>MKNMVSTLEENSAKETLLKFLDSIHSMSPELRDALFLNTYLQKVNKKHILLNIDEIQKSLFFVVKGLVRSYYLDSFGKDMTSWLLFEGDLAISVYSFFSQKRSFEVLEAIEETSFLVLSHEKLMQLYQQFPEFNYIGRILTETYYIKAEEKANELRVFSATERYQHLIRKYPNIVARVPLGMISSYLGITQSTLSRIRSKKVL</sequence>
<dbReference type="RefSeq" id="WP_027374789.1">
    <property type="nucleotide sequence ID" value="NZ_JAUHGV010000002.1"/>
</dbReference>
<accession>A0AAJ1R0L2</accession>
<evidence type="ECO:0000313" key="2">
    <source>
        <dbReference type="EMBL" id="MDN4011411.1"/>
    </source>
</evidence>
<dbReference type="InterPro" id="IPR018490">
    <property type="entry name" value="cNMP-bd_dom_sf"/>
</dbReference>
<evidence type="ECO:0000259" key="1">
    <source>
        <dbReference type="Pfam" id="PF00027"/>
    </source>
</evidence>
<dbReference type="Proteomes" id="UP001225933">
    <property type="component" value="Unassembled WGS sequence"/>
</dbReference>